<reference evidence="1 2" key="1">
    <citation type="submission" date="2020-04" db="EMBL/GenBank/DDBJ databases">
        <title>Plant Genome Project.</title>
        <authorList>
            <person name="Zhang R.-G."/>
        </authorList>
    </citation>
    <scope>NUCLEOTIDE SEQUENCE [LARGE SCALE GENOMIC DNA]</scope>
    <source>
        <strain evidence="1">YNK0</strain>
        <tissue evidence="1">Leaf</tissue>
    </source>
</reference>
<keyword evidence="2" id="KW-1185">Reference proteome</keyword>
<protein>
    <submittedName>
        <fullName evidence="1">Uncharacterized protein</fullName>
    </submittedName>
</protein>
<sequence>MSKPNKMGKLLILFDDQKKYGQWSRKMALTRNAAIFCELVSDLGGLLSGETLLCGSTLWMCDVG</sequence>
<gene>
    <name evidence="1" type="ORF">HHK36_019615</name>
</gene>
<proteinExistence type="predicted"/>
<accession>A0A834YXN6</accession>
<dbReference type="AlphaFoldDB" id="A0A834YXN6"/>
<name>A0A834YXN6_TETSI</name>
<dbReference type="Proteomes" id="UP000655225">
    <property type="component" value="Unassembled WGS sequence"/>
</dbReference>
<evidence type="ECO:0000313" key="1">
    <source>
        <dbReference type="EMBL" id="KAF8395665.1"/>
    </source>
</evidence>
<dbReference type="EMBL" id="JABCRI010000013">
    <property type="protein sequence ID" value="KAF8395665.1"/>
    <property type="molecule type" value="Genomic_DNA"/>
</dbReference>
<evidence type="ECO:0000313" key="2">
    <source>
        <dbReference type="Proteomes" id="UP000655225"/>
    </source>
</evidence>
<comment type="caution">
    <text evidence="1">The sequence shown here is derived from an EMBL/GenBank/DDBJ whole genome shotgun (WGS) entry which is preliminary data.</text>
</comment>
<organism evidence="1 2">
    <name type="scientific">Tetracentron sinense</name>
    <name type="common">Spur-leaf</name>
    <dbReference type="NCBI Taxonomy" id="13715"/>
    <lineage>
        <taxon>Eukaryota</taxon>
        <taxon>Viridiplantae</taxon>
        <taxon>Streptophyta</taxon>
        <taxon>Embryophyta</taxon>
        <taxon>Tracheophyta</taxon>
        <taxon>Spermatophyta</taxon>
        <taxon>Magnoliopsida</taxon>
        <taxon>Trochodendrales</taxon>
        <taxon>Trochodendraceae</taxon>
        <taxon>Tetracentron</taxon>
    </lineage>
</organism>